<dbReference type="InterPro" id="IPR051783">
    <property type="entry name" value="NAD(P)-dependent_oxidoreduct"/>
</dbReference>
<dbReference type="GO" id="GO:0004029">
    <property type="term" value="F:aldehyde dehydrogenase (NAD+) activity"/>
    <property type="evidence" value="ECO:0007669"/>
    <property type="project" value="TreeGrafter"/>
</dbReference>
<evidence type="ECO:0000313" key="3">
    <source>
        <dbReference type="Proteomes" id="UP000319732"/>
    </source>
</evidence>
<dbReference type="EMBL" id="VHSG01000017">
    <property type="protein sequence ID" value="TQV74164.1"/>
    <property type="molecule type" value="Genomic_DNA"/>
</dbReference>
<feature type="domain" description="NAD-dependent epimerase/dehydratase" evidence="1">
    <location>
        <begin position="7"/>
        <end position="216"/>
    </location>
</feature>
<reference evidence="2 3" key="1">
    <citation type="submission" date="2019-06" db="EMBL/GenBank/DDBJ databases">
        <title>Whole genome sequence for Cellvibrionaceae sp. R142.</title>
        <authorList>
            <person name="Wang G."/>
        </authorList>
    </citation>
    <scope>NUCLEOTIDE SEQUENCE [LARGE SCALE GENOMIC DNA]</scope>
    <source>
        <strain evidence="2 3">R142</strain>
    </source>
</reference>
<evidence type="ECO:0000313" key="2">
    <source>
        <dbReference type="EMBL" id="TQV74164.1"/>
    </source>
</evidence>
<dbReference type="GO" id="GO:0005737">
    <property type="term" value="C:cytoplasm"/>
    <property type="evidence" value="ECO:0007669"/>
    <property type="project" value="TreeGrafter"/>
</dbReference>
<dbReference type="PANTHER" id="PTHR48079:SF6">
    <property type="entry name" value="NAD(P)-BINDING DOMAIN-CONTAINING PROTEIN-RELATED"/>
    <property type="match status" value="1"/>
</dbReference>
<dbReference type="AlphaFoldDB" id="A0A545TAD9"/>
<sequence>MKKFALFGAAGVMGNSVAKALEAAQLQFRVVGRSREKLEKCFKDNPYAEITLWDPDSPLSIRKAAENIHTLIYMVGVDYWKFELHPVLMHKTLEAAIAAGVENIVLIGTVYPYGMPRIPVVTENHPRVPCSFKGEKRKEQEDMLMASHRDGLINATVLRLPDFYGPGVDKSFLHNAIQAGITGKTADMIGPINLPHEFVFVPDVGPVVVKLAQTKAAYGNFWQLAGAGVTTQKEIVEHIELCTGRRLRLRIAGKTLLRILGLFNSFLRELVEMHYLLTHPILMDDSALQELIGPIQKTSYQEGILRCLEDGGFQPQARAKSMQAQE</sequence>
<dbReference type="RefSeq" id="WP_142905387.1">
    <property type="nucleotide sequence ID" value="NZ_ML660096.1"/>
</dbReference>
<dbReference type="OrthoDB" id="112777at2"/>
<accession>A0A545TAD9</accession>
<gene>
    <name evidence="2" type="ORF">FKG94_16275</name>
</gene>
<protein>
    <submittedName>
        <fullName evidence="2">NAD-dependent epimerase/dehydratase family protein</fullName>
    </submittedName>
</protein>
<dbReference type="Pfam" id="PF01370">
    <property type="entry name" value="Epimerase"/>
    <property type="match status" value="1"/>
</dbReference>
<dbReference type="InterPro" id="IPR036291">
    <property type="entry name" value="NAD(P)-bd_dom_sf"/>
</dbReference>
<proteinExistence type="predicted"/>
<keyword evidence="3" id="KW-1185">Reference proteome</keyword>
<organism evidence="2 3">
    <name type="scientific">Exilibacterium tricleocarpae</name>
    <dbReference type="NCBI Taxonomy" id="2591008"/>
    <lineage>
        <taxon>Bacteria</taxon>
        <taxon>Pseudomonadati</taxon>
        <taxon>Pseudomonadota</taxon>
        <taxon>Gammaproteobacteria</taxon>
        <taxon>Cellvibrionales</taxon>
        <taxon>Cellvibrionaceae</taxon>
        <taxon>Exilibacterium</taxon>
    </lineage>
</organism>
<evidence type="ECO:0000259" key="1">
    <source>
        <dbReference type="Pfam" id="PF01370"/>
    </source>
</evidence>
<dbReference type="InterPro" id="IPR001509">
    <property type="entry name" value="Epimerase_deHydtase"/>
</dbReference>
<dbReference type="Proteomes" id="UP000319732">
    <property type="component" value="Unassembled WGS sequence"/>
</dbReference>
<dbReference type="PANTHER" id="PTHR48079">
    <property type="entry name" value="PROTEIN YEEZ"/>
    <property type="match status" value="1"/>
</dbReference>
<name>A0A545TAD9_9GAMM</name>
<dbReference type="Gene3D" id="3.40.50.720">
    <property type="entry name" value="NAD(P)-binding Rossmann-like Domain"/>
    <property type="match status" value="1"/>
</dbReference>
<dbReference type="SUPFAM" id="SSF51735">
    <property type="entry name" value="NAD(P)-binding Rossmann-fold domains"/>
    <property type="match status" value="1"/>
</dbReference>
<comment type="caution">
    <text evidence="2">The sequence shown here is derived from an EMBL/GenBank/DDBJ whole genome shotgun (WGS) entry which is preliminary data.</text>
</comment>